<accession>A0A0L6UPC3</accession>
<keyword evidence="1" id="KW-1133">Transmembrane helix</keyword>
<dbReference type="AlphaFoldDB" id="A0A0L6UPC3"/>
<comment type="caution">
    <text evidence="2">The sequence shown here is derived from an EMBL/GenBank/DDBJ whole genome shotgun (WGS) entry which is preliminary data.</text>
</comment>
<protein>
    <recommendedName>
        <fullName evidence="4">hAT-like transposase RNase-H fold domain-containing protein</fullName>
    </recommendedName>
</protein>
<dbReference type="Proteomes" id="UP000037035">
    <property type="component" value="Unassembled WGS sequence"/>
</dbReference>
<sequence length="246" mass="27927">MGITAHFIDHKYKMVDLTISIPHVQGMIFFNHFYHYIILILFVVQNYSCLEKLHTITADNASTNGKMAQELSTIIPHFNTNTHLLGCIAHVINLGPKSGLAVLGTINDNEGEEILMADLDPNSDPDPLNDNDAAKYHFSAAKWTQATLMQQLEPLCEVNNMLCESNYPTLNKALPIYIVLFKHLQRIEDYLLDTLKKPVYVCAMLLDPTFKSSFWKNNKIFSGDFYNLSTDNILESFCSTAKEFLE</sequence>
<proteinExistence type="predicted"/>
<evidence type="ECO:0000313" key="2">
    <source>
        <dbReference type="EMBL" id="KNZ50112.1"/>
    </source>
</evidence>
<evidence type="ECO:0000256" key="1">
    <source>
        <dbReference type="SAM" id="Phobius"/>
    </source>
</evidence>
<evidence type="ECO:0000313" key="3">
    <source>
        <dbReference type="Proteomes" id="UP000037035"/>
    </source>
</evidence>
<dbReference type="OrthoDB" id="2745866at2759"/>
<gene>
    <name evidence="2" type="ORF">VP01_4596g2</name>
</gene>
<keyword evidence="1" id="KW-0812">Transmembrane</keyword>
<dbReference type="InterPro" id="IPR012337">
    <property type="entry name" value="RNaseH-like_sf"/>
</dbReference>
<keyword evidence="3" id="KW-1185">Reference proteome</keyword>
<evidence type="ECO:0008006" key="4">
    <source>
        <dbReference type="Google" id="ProtNLM"/>
    </source>
</evidence>
<dbReference type="EMBL" id="LAVV01009719">
    <property type="protein sequence ID" value="KNZ50112.1"/>
    <property type="molecule type" value="Genomic_DNA"/>
</dbReference>
<dbReference type="SUPFAM" id="SSF53098">
    <property type="entry name" value="Ribonuclease H-like"/>
    <property type="match status" value="1"/>
</dbReference>
<feature type="transmembrane region" description="Helical" evidence="1">
    <location>
        <begin position="24"/>
        <end position="44"/>
    </location>
</feature>
<dbReference type="VEuPathDB" id="FungiDB:VP01_4596g2"/>
<reference evidence="2 3" key="1">
    <citation type="submission" date="2015-08" db="EMBL/GenBank/DDBJ databases">
        <title>Next Generation Sequencing and Analysis of the Genome of Puccinia sorghi L Schw, the Causal Agent of Maize Common Rust.</title>
        <authorList>
            <person name="Rochi L."/>
            <person name="Burguener G."/>
            <person name="Darino M."/>
            <person name="Turjanski A."/>
            <person name="Kreff E."/>
            <person name="Dieguez M.J."/>
            <person name="Sacco F."/>
        </authorList>
    </citation>
    <scope>NUCLEOTIDE SEQUENCE [LARGE SCALE GENOMIC DNA]</scope>
    <source>
        <strain evidence="2 3">RO10H11247</strain>
    </source>
</reference>
<name>A0A0L6UPC3_9BASI</name>
<keyword evidence="1" id="KW-0472">Membrane</keyword>
<organism evidence="2 3">
    <name type="scientific">Puccinia sorghi</name>
    <dbReference type="NCBI Taxonomy" id="27349"/>
    <lineage>
        <taxon>Eukaryota</taxon>
        <taxon>Fungi</taxon>
        <taxon>Dikarya</taxon>
        <taxon>Basidiomycota</taxon>
        <taxon>Pucciniomycotina</taxon>
        <taxon>Pucciniomycetes</taxon>
        <taxon>Pucciniales</taxon>
        <taxon>Pucciniaceae</taxon>
        <taxon>Puccinia</taxon>
    </lineage>
</organism>